<name>A0ABW8JW19_9GAMM</name>
<evidence type="ECO:0000313" key="3">
    <source>
        <dbReference type="EMBL" id="MFK2904450.1"/>
    </source>
</evidence>
<gene>
    <name evidence="3" type="ORF">ISP17_10770</name>
</gene>
<dbReference type="Gene3D" id="3.30.370.10">
    <property type="entry name" value="Barstar-like"/>
    <property type="match status" value="1"/>
</dbReference>
<reference evidence="3 4" key="1">
    <citation type="submission" date="2020-10" db="EMBL/GenBank/DDBJ databases">
        <title>Phylogeny of dyella-like bacteria.</title>
        <authorList>
            <person name="Fu J."/>
        </authorList>
    </citation>
    <scope>NUCLEOTIDE SEQUENCE [LARGE SCALE GENOMIC DNA]</scope>
    <source>
        <strain evidence="3 4">Gsoil3046</strain>
    </source>
</reference>
<organism evidence="3 4">
    <name type="scientific">Dyella ginsengisoli</name>
    <dbReference type="NCBI Taxonomy" id="363848"/>
    <lineage>
        <taxon>Bacteria</taxon>
        <taxon>Pseudomonadati</taxon>
        <taxon>Pseudomonadota</taxon>
        <taxon>Gammaproteobacteria</taxon>
        <taxon>Lysobacterales</taxon>
        <taxon>Rhodanobacteraceae</taxon>
        <taxon>Dyella</taxon>
    </lineage>
</organism>
<evidence type="ECO:0000313" key="4">
    <source>
        <dbReference type="Proteomes" id="UP001620460"/>
    </source>
</evidence>
<accession>A0ABW8JW19</accession>
<protein>
    <submittedName>
        <fullName evidence="3">Barstar family protein</fullName>
    </submittedName>
</protein>
<proteinExistence type="inferred from homology"/>
<dbReference type="InterPro" id="IPR000468">
    <property type="entry name" value="Barstar"/>
</dbReference>
<dbReference type="Proteomes" id="UP001620460">
    <property type="component" value="Unassembled WGS sequence"/>
</dbReference>
<comment type="caution">
    <text evidence="3">The sequence shown here is derived from an EMBL/GenBank/DDBJ whole genome shotgun (WGS) entry which is preliminary data.</text>
</comment>
<dbReference type="RefSeq" id="WP_404632980.1">
    <property type="nucleotide sequence ID" value="NZ_JADIKM010000003.1"/>
</dbReference>
<keyword evidence="4" id="KW-1185">Reference proteome</keyword>
<dbReference type="EMBL" id="JADIKM010000003">
    <property type="protein sequence ID" value="MFK2904450.1"/>
    <property type="molecule type" value="Genomic_DNA"/>
</dbReference>
<feature type="domain" description="Barstar (barnase inhibitor)" evidence="2">
    <location>
        <begin position="40"/>
        <end position="130"/>
    </location>
</feature>
<evidence type="ECO:0000259" key="2">
    <source>
        <dbReference type="Pfam" id="PF01337"/>
    </source>
</evidence>
<dbReference type="Pfam" id="PF01337">
    <property type="entry name" value="Barstar"/>
    <property type="match status" value="1"/>
</dbReference>
<dbReference type="InterPro" id="IPR035905">
    <property type="entry name" value="Barstar-like_sf"/>
</dbReference>
<comment type="similarity">
    <text evidence="1">Belongs to the barstar family.</text>
</comment>
<sequence length="140" mass="15364">MSAHDARLDLTRPLLGGVYDVDAREFDAIVRQARQAELALCRVDLAGCTDKAGLLRRLAFALRLPPDFGDNWDALADCLRDPAWRPAWGHVFVFENPEALPAHDAAILRGVLDDAATFAIEHERPFFAFFPLPAAPGADA</sequence>
<evidence type="ECO:0000256" key="1">
    <source>
        <dbReference type="ARBA" id="ARBA00006845"/>
    </source>
</evidence>
<dbReference type="SUPFAM" id="SSF52038">
    <property type="entry name" value="Barstar-related"/>
    <property type="match status" value="1"/>
</dbReference>